<evidence type="ECO:0000313" key="2">
    <source>
        <dbReference type="Proteomes" id="UP000320333"/>
    </source>
</evidence>
<sequence length="84" mass="9132">MSSESFSATKLVAWTSTGAFLNVFARSMARLPIGGNPLSYVAYAAATGVFGYGVHSWEVSRAGKLEQELDRLTKRRMLSLATDE</sequence>
<keyword evidence="2" id="KW-1185">Reference proteome</keyword>
<evidence type="ECO:0000313" key="1">
    <source>
        <dbReference type="EMBL" id="TPX78701.1"/>
    </source>
</evidence>
<proteinExistence type="predicted"/>
<dbReference type="Proteomes" id="UP000320333">
    <property type="component" value="Unassembled WGS sequence"/>
</dbReference>
<accession>A0A507FQJ9</accession>
<dbReference type="EMBL" id="QEAP01000001">
    <property type="protein sequence ID" value="TPX78701.1"/>
    <property type="molecule type" value="Genomic_DNA"/>
</dbReference>
<reference evidence="1 2" key="1">
    <citation type="journal article" date="2019" name="Sci. Rep.">
        <title>Comparative genomics of chytrid fungi reveal insights into the obligate biotrophic and pathogenic lifestyle of Synchytrium endobioticum.</title>
        <authorList>
            <person name="van de Vossenberg B.T.L.H."/>
            <person name="Warris S."/>
            <person name="Nguyen H.D.T."/>
            <person name="van Gent-Pelzer M.P.E."/>
            <person name="Joly D.L."/>
            <person name="van de Geest H.C."/>
            <person name="Bonants P.J.M."/>
            <person name="Smith D.S."/>
            <person name="Levesque C.A."/>
            <person name="van der Lee T.A.J."/>
        </authorList>
    </citation>
    <scope>NUCLEOTIDE SEQUENCE [LARGE SCALE GENOMIC DNA]</scope>
    <source>
        <strain evidence="1 2">CBS 675.73</strain>
    </source>
</reference>
<comment type="caution">
    <text evidence="1">The sequence shown here is derived from an EMBL/GenBank/DDBJ whole genome shotgun (WGS) entry which is preliminary data.</text>
</comment>
<protein>
    <submittedName>
        <fullName evidence="1">Uncharacterized protein</fullName>
    </submittedName>
</protein>
<dbReference type="AlphaFoldDB" id="A0A507FQJ9"/>
<name>A0A507FQJ9_9FUNG</name>
<gene>
    <name evidence="1" type="ORF">CcCBS67573_g00021</name>
</gene>
<organism evidence="1 2">
    <name type="scientific">Chytriomyces confervae</name>
    <dbReference type="NCBI Taxonomy" id="246404"/>
    <lineage>
        <taxon>Eukaryota</taxon>
        <taxon>Fungi</taxon>
        <taxon>Fungi incertae sedis</taxon>
        <taxon>Chytridiomycota</taxon>
        <taxon>Chytridiomycota incertae sedis</taxon>
        <taxon>Chytridiomycetes</taxon>
        <taxon>Chytridiales</taxon>
        <taxon>Chytriomycetaceae</taxon>
        <taxon>Chytriomyces</taxon>
    </lineage>
</organism>
<dbReference type="OrthoDB" id="2141050at2759"/>